<evidence type="ECO:0000256" key="5">
    <source>
        <dbReference type="ARBA" id="ARBA00022692"/>
    </source>
</evidence>
<sequence>MDWIHQILTKSPEIALFLSLAVGYFIGQINFGKFQLGGVGGSLLAAVVISQFGVQIDNGVKSVMFAIFIYAVGYDSGPQFFNSLSRKTLREIAMAVFLAVSALATVLVCAKLFGLNKGIAAGLAGGALTQSAIIGTAGDAIARLGLPVAQTKALQGDVAVAYAVTYVFGSLGAIIVCVNILPKFMGQGLKEAAAEAEKSLLGGAPEHGAGQTAAMPELVGRAYRVTGSSGSRGAAVRSGGADPGGLAVKAGPGTVSASGAAGRTVAEIEMAESDMITIERIRRAGKAVEPRPDVMLQVDDIVLVVGRREVMVTAASNIGEEVADTDGISVVMQNRQGVFTRKGMNHMTIAAVRTTVDRDLRHGVFVQEIRRADQPLPILPETQLEHGDVITFYGSPQDTKRAVDAAGYELPITNKTDFIYMGVGIVIGLLIGVIVVNVGGVPLTLGSGGGCLLAGLVFGWMRGKHPMYGVMPSAASQLMKDFGLAAFVAAVGLNSGLAAVVTVKNSGLTIFLLGAVVTILPLVLTMLFGRYVLRYTNAALLAGALTGSRSANPAFGGVLDKAESAVPTVPFAITYALANVLLTLLGPLVVGLV</sequence>
<feature type="transmembrane region" description="Helical" evidence="8">
    <location>
        <begin position="508"/>
        <end position="528"/>
    </location>
</feature>
<dbReference type="InterPro" id="IPR006037">
    <property type="entry name" value="RCK_C"/>
</dbReference>
<reference evidence="10 11" key="1">
    <citation type="submission" date="2016-01" db="EMBL/GenBank/DDBJ databases">
        <authorList>
            <person name="Oliw E.H."/>
        </authorList>
    </citation>
    <scope>NUCLEOTIDE SEQUENCE [LARGE SCALE GENOMIC DNA]</scope>
    <source>
        <strain evidence="10">LMG 27134</strain>
    </source>
</reference>
<feature type="transmembrane region" description="Helical" evidence="8">
    <location>
        <begin position="120"/>
        <end position="138"/>
    </location>
</feature>
<feature type="transmembrane region" description="Helical" evidence="8">
    <location>
        <begin position="14"/>
        <end position="31"/>
    </location>
</feature>
<dbReference type="Pfam" id="PF06826">
    <property type="entry name" value="Asp-Al_Ex"/>
    <property type="match status" value="2"/>
</dbReference>
<dbReference type="InterPro" id="IPR050144">
    <property type="entry name" value="AAE_transporter"/>
</dbReference>
<dbReference type="SUPFAM" id="SSF116726">
    <property type="entry name" value="TrkA C-terminal domain-like"/>
    <property type="match status" value="2"/>
</dbReference>
<feature type="transmembrane region" description="Helical" evidence="8">
    <location>
        <begin position="572"/>
        <end position="592"/>
    </location>
</feature>
<evidence type="ECO:0000256" key="2">
    <source>
        <dbReference type="ARBA" id="ARBA00009854"/>
    </source>
</evidence>
<keyword evidence="6 8" id="KW-1133">Transmembrane helix</keyword>
<dbReference type="NCBIfam" id="TIGR01625">
    <property type="entry name" value="YidE_YbjL_dupl"/>
    <property type="match status" value="1"/>
</dbReference>
<dbReference type="RefSeq" id="WP_062081118.1">
    <property type="nucleotide sequence ID" value="NZ_FCOK02000001.1"/>
</dbReference>
<feature type="transmembrane region" description="Helical" evidence="8">
    <location>
        <begin position="92"/>
        <end position="113"/>
    </location>
</feature>
<evidence type="ECO:0000256" key="4">
    <source>
        <dbReference type="ARBA" id="ARBA00022475"/>
    </source>
</evidence>
<evidence type="ECO:0000256" key="7">
    <source>
        <dbReference type="ARBA" id="ARBA00023136"/>
    </source>
</evidence>
<evidence type="ECO:0000313" key="11">
    <source>
        <dbReference type="Proteomes" id="UP000054683"/>
    </source>
</evidence>
<keyword evidence="7 8" id="KW-0472">Membrane</keyword>
<dbReference type="InterPro" id="IPR006512">
    <property type="entry name" value="YidE_YbjL"/>
</dbReference>
<name>A0A158EUE1_9BURK</name>
<feature type="transmembrane region" description="Helical" evidence="8">
    <location>
        <begin position="443"/>
        <end position="461"/>
    </location>
</feature>
<organism evidence="10 11">
    <name type="scientific">Caballeronia udeis</name>
    <dbReference type="NCBI Taxonomy" id="1232866"/>
    <lineage>
        <taxon>Bacteria</taxon>
        <taxon>Pseudomonadati</taxon>
        <taxon>Pseudomonadota</taxon>
        <taxon>Betaproteobacteria</taxon>
        <taxon>Burkholderiales</taxon>
        <taxon>Burkholderiaceae</taxon>
        <taxon>Caballeronia</taxon>
    </lineage>
</organism>
<feature type="domain" description="RCK C-terminal" evidence="9">
    <location>
        <begin position="233"/>
        <end position="321"/>
    </location>
</feature>
<feature type="domain" description="RCK C-terminal" evidence="9">
    <location>
        <begin position="358"/>
        <end position="408"/>
    </location>
</feature>
<evidence type="ECO:0000256" key="8">
    <source>
        <dbReference type="SAM" id="Phobius"/>
    </source>
</evidence>
<accession>A0A158EUE1</accession>
<dbReference type="GO" id="GO:0006813">
    <property type="term" value="P:potassium ion transport"/>
    <property type="evidence" value="ECO:0007669"/>
    <property type="project" value="InterPro"/>
</dbReference>
<dbReference type="PROSITE" id="PS51202">
    <property type="entry name" value="RCK_C"/>
    <property type="match status" value="2"/>
</dbReference>
<keyword evidence="5 8" id="KW-0812">Transmembrane</keyword>
<feature type="transmembrane region" description="Helical" evidence="8">
    <location>
        <begin position="418"/>
        <end position="437"/>
    </location>
</feature>
<dbReference type="InterPro" id="IPR036721">
    <property type="entry name" value="RCK_C_sf"/>
</dbReference>
<evidence type="ECO:0000256" key="6">
    <source>
        <dbReference type="ARBA" id="ARBA00022989"/>
    </source>
</evidence>
<keyword evidence="3" id="KW-0813">Transport</keyword>
<evidence type="ECO:0000256" key="3">
    <source>
        <dbReference type="ARBA" id="ARBA00022448"/>
    </source>
</evidence>
<dbReference type="Pfam" id="PF02080">
    <property type="entry name" value="TrkA_C"/>
    <property type="match status" value="2"/>
</dbReference>
<gene>
    <name evidence="10" type="primary">aspT_1</name>
    <name evidence="10" type="ORF">AWB69_00206</name>
</gene>
<comment type="subcellular location">
    <subcellularLocation>
        <location evidence="1">Cell membrane</location>
        <topology evidence="1">Multi-pass membrane protein</topology>
    </subcellularLocation>
</comment>
<feature type="transmembrane region" description="Helical" evidence="8">
    <location>
        <begin position="158"/>
        <end position="181"/>
    </location>
</feature>
<feature type="transmembrane region" description="Helical" evidence="8">
    <location>
        <begin position="482"/>
        <end position="502"/>
    </location>
</feature>
<evidence type="ECO:0000256" key="1">
    <source>
        <dbReference type="ARBA" id="ARBA00004651"/>
    </source>
</evidence>
<feature type="transmembrane region" description="Helical" evidence="8">
    <location>
        <begin position="43"/>
        <end position="72"/>
    </location>
</feature>
<dbReference type="PANTHER" id="PTHR30445">
    <property type="entry name" value="K(+)_H(+) ANTIPORTER SUBUNIT KHTT"/>
    <property type="match status" value="1"/>
</dbReference>
<dbReference type="Proteomes" id="UP000054683">
    <property type="component" value="Unassembled WGS sequence"/>
</dbReference>
<dbReference type="OrthoDB" id="8611026at2"/>
<dbReference type="PANTHER" id="PTHR30445:SF9">
    <property type="match status" value="1"/>
</dbReference>
<dbReference type="AlphaFoldDB" id="A0A158EUE1"/>
<keyword evidence="4" id="KW-1003">Cell membrane</keyword>
<comment type="similarity">
    <text evidence="2">Belongs to the AAE transporter (TC 2.A.81) family.</text>
</comment>
<evidence type="ECO:0000259" key="9">
    <source>
        <dbReference type="PROSITE" id="PS51202"/>
    </source>
</evidence>
<protein>
    <submittedName>
        <fullName evidence="10">Aspartate/alanine antiporter</fullName>
    </submittedName>
</protein>
<dbReference type="Gene3D" id="3.30.70.1450">
    <property type="entry name" value="Regulator of K+ conductance, C-terminal domain"/>
    <property type="match status" value="1"/>
</dbReference>
<dbReference type="GO" id="GO:0008324">
    <property type="term" value="F:monoatomic cation transmembrane transporter activity"/>
    <property type="evidence" value="ECO:0007669"/>
    <property type="project" value="InterPro"/>
</dbReference>
<proteinExistence type="inferred from homology"/>
<dbReference type="EMBL" id="FCOK02000001">
    <property type="protein sequence ID" value="SAL10729.1"/>
    <property type="molecule type" value="Genomic_DNA"/>
</dbReference>
<dbReference type="GO" id="GO:0005886">
    <property type="term" value="C:plasma membrane"/>
    <property type="evidence" value="ECO:0007669"/>
    <property type="project" value="UniProtKB-SubCell"/>
</dbReference>
<evidence type="ECO:0000313" key="10">
    <source>
        <dbReference type="EMBL" id="SAL10729.1"/>
    </source>
</evidence>